<dbReference type="InterPro" id="IPR011009">
    <property type="entry name" value="Kinase-like_dom_sf"/>
</dbReference>
<proteinExistence type="predicted"/>
<evidence type="ECO:0000313" key="2">
    <source>
        <dbReference type="EMBL" id="GHB62610.1"/>
    </source>
</evidence>
<name>A0ABQ3EYY5_9ACTN</name>
<dbReference type="SUPFAM" id="SSF56112">
    <property type="entry name" value="Protein kinase-like (PK-like)"/>
    <property type="match status" value="1"/>
</dbReference>
<feature type="domain" description="Aminoglycoside phosphotransferase" evidence="1">
    <location>
        <begin position="41"/>
        <end position="274"/>
    </location>
</feature>
<reference evidence="3" key="1">
    <citation type="journal article" date="2019" name="Int. J. Syst. Evol. Microbiol.">
        <title>The Global Catalogue of Microorganisms (GCM) 10K type strain sequencing project: providing services to taxonomists for standard genome sequencing and annotation.</title>
        <authorList>
            <consortium name="The Broad Institute Genomics Platform"/>
            <consortium name="The Broad Institute Genome Sequencing Center for Infectious Disease"/>
            <person name="Wu L."/>
            <person name="Ma J."/>
        </authorList>
    </citation>
    <scope>NUCLEOTIDE SEQUENCE [LARGE SCALE GENOMIC DNA]</scope>
    <source>
        <strain evidence="3">JCM 4738</strain>
    </source>
</reference>
<evidence type="ECO:0000259" key="1">
    <source>
        <dbReference type="Pfam" id="PF01636"/>
    </source>
</evidence>
<dbReference type="Proteomes" id="UP000642673">
    <property type="component" value="Unassembled WGS sequence"/>
</dbReference>
<dbReference type="InterPro" id="IPR002575">
    <property type="entry name" value="Aminoglycoside_PTrfase"/>
</dbReference>
<sequence length="356" mass="39144">MGCATEPGARAGRRAPRPLGGVAMDPLALYKEACEQGAALSGNYHRNIRVEADSGPVVVRIRSGGTDAMDLTLWPEAQVLEAVGPWVASAPRLLYAGTNPEFQIHGFVAGRRVDSLAPEGKPLPETVVKGVEGLFGELSRVPRSALPAVPDDWPSDGDTRGFAGRLLDLVRTIRSRPDERVEETYRSLGVPEDPCRVLQDQVREVTGRRFGLLHADIHRQNMIVTEGGGLAFLDWELALWGDPVYELADHVHKMAYGAAERRAVTQGWERQTPDGYHHGWTADLDYYLAYEAVKSAVVDTVRWGRRIAEEQDTAGRLELARQLADKLSAAAPHWGSAASAVPPPREIEKLVRRWQT</sequence>
<dbReference type="Pfam" id="PF01636">
    <property type="entry name" value="APH"/>
    <property type="match status" value="1"/>
</dbReference>
<gene>
    <name evidence="2" type="ORF">GCM10010347_35680</name>
</gene>
<dbReference type="Gene3D" id="3.90.1200.10">
    <property type="match status" value="1"/>
</dbReference>
<accession>A0ABQ3EYY5</accession>
<protein>
    <recommendedName>
        <fullName evidence="1">Aminoglycoside phosphotransferase domain-containing protein</fullName>
    </recommendedName>
</protein>
<dbReference type="PANTHER" id="PTHR40086:SF1">
    <property type="entry name" value="CELL CYCLE REGULATOR CCRZ"/>
    <property type="match status" value="1"/>
</dbReference>
<keyword evidence="3" id="KW-1185">Reference proteome</keyword>
<dbReference type="PANTHER" id="PTHR40086">
    <property type="entry name" value="PHOSPHOTRANSFERASE YTMP-RELATED"/>
    <property type="match status" value="1"/>
</dbReference>
<dbReference type="InterPro" id="IPR052077">
    <property type="entry name" value="CcrZ_PhaseVar_Mediator"/>
</dbReference>
<comment type="caution">
    <text evidence="2">The sequence shown here is derived from an EMBL/GenBank/DDBJ whole genome shotgun (WGS) entry which is preliminary data.</text>
</comment>
<dbReference type="EMBL" id="BMVP01000006">
    <property type="protein sequence ID" value="GHB62610.1"/>
    <property type="molecule type" value="Genomic_DNA"/>
</dbReference>
<organism evidence="2 3">
    <name type="scientific">Streptomyces cirratus</name>
    <dbReference type="NCBI Taxonomy" id="68187"/>
    <lineage>
        <taxon>Bacteria</taxon>
        <taxon>Bacillati</taxon>
        <taxon>Actinomycetota</taxon>
        <taxon>Actinomycetes</taxon>
        <taxon>Kitasatosporales</taxon>
        <taxon>Streptomycetaceae</taxon>
        <taxon>Streptomyces</taxon>
    </lineage>
</organism>
<evidence type="ECO:0000313" key="3">
    <source>
        <dbReference type="Proteomes" id="UP000642673"/>
    </source>
</evidence>